<dbReference type="EMBL" id="LBXO01000012">
    <property type="protein sequence ID" value="KKR33228.1"/>
    <property type="molecule type" value="Genomic_DNA"/>
</dbReference>
<proteinExistence type="predicted"/>
<dbReference type="AlphaFoldDB" id="A0A0G0PZ74"/>
<dbReference type="Proteomes" id="UP000034137">
    <property type="component" value="Unassembled WGS sequence"/>
</dbReference>
<comment type="caution">
    <text evidence="1">The sequence shown here is derived from an EMBL/GenBank/DDBJ whole genome shotgun (WGS) entry which is preliminary data.</text>
</comment>
<sequence>MKKKEFIKKTDATTPQASNEIQIKPINNKDINKNGEVFIFFTKEEATQLTRLINILVPQTHEFKFIRIAEILDQDFAKKTARNSPWVRRFYKRGLAKLGSYCPNLSTYEIEDILDRENGDFLKIFIQKVMQDSIKIYYSHTENQKAVQKIGSFAHLPFIKLNRDEKIFTSEKKSLLKWLKKIINL</sequence>
<protein>
    <submittedName>
        <fullName evidence="1">Uncharacterized protein</fullName>
    </submittedName>
</protein>
<organism evidence="1 2">
    <name type="scientific">Candidatus Falkowbacteria bacterium GW2011_GWF2_39_8</name>
    <dbReference type="NCBI Taxonomy" id="1618642"/>
    <lineage>
        <taxon>Bacteria</taxon>
        <taxon>Candidatus Falkowiibacteriota</taxon>
    </lineage>
</organism>
<reference evidence="1 2" key="1">
    <citation type="journal article" date="2015" name="Nature">
        <title>rRNA introns, odd ribosomes, and small enigmatic genomes across a large radiation of phyla.</title>
        <authorList>
            <person name="Brown C.T."/>
            <person name="Hug L.A."/>
            <person name="Thomas B.C."/>
            <person name="Sharon I."/>
            <person name="Castelle C.J."/>
            <person name="Singh A."/>
            <person name="Wilkins M.J."/>
            <person name="Williams K.H."/>
            <person name="Banfield J.F."/>
        </authorList>
    </citation>
    <scope>NUCLEOTIDE SEQUENCE [LARGE SCALE GENOMIC DNA]</scope>
</reference>
<evidence type="ECO:0000313" key="1">
    <source>
        <dbReference type="EMBL" id="KKR33228.1"/>
    </source>
</evidence>
<evidence type="ECO:0000313" key="2">
    <source>
        <dbReference type="Proteomes" id="UP000034137"/>
    </source>
</evidence>
<gene>
    <name evidence="1" type="ORF">UT64_C0012G0020</name>
</gene>
<accession>A0A0G0PZ74</accession>
<name>A0A0G0PZ74_9BACT</name>